<feature type="transmembrane region" description="Helical" evidence="1">
    <location>
        <begin position="83"/>
        <end position="101"/>
    </location>
</feature>
<keyword evidence="1" id="KW-0812">Transmembrane</keyword>
<keyword evidence="3" id="KW-1185">Reference proteome</keyword>
<reference evidence="3" key="1">
    <citation type="journal article" date="2022" name="J Environ Chem Eng">
        <title>Biodegradation of petroleum oil using a constructed nonpathogenic and heavy metal-tolerant bacterial consortium isolated from marine sponges.</title>
        <authorList>
            <person name="Dechsakulwatana C."/>
            <person name="Rungsihiranrut A."/>
            <person name="Muangchinda C."/>
            <person name="Ningthoujam R."/>
            <person name="Klankeo P."/>
            <person name="Pinyakong O."/>
        </authorList>
    </citation>
    <scope>NUCLEOTIDE SEQUENCE [LARGE SCALE GENOMIC DNA]</scope>
    <source>
        <strain evidence="3">MO2-4</strain>
    </source>
</reference>
<organism evidence="2 3">
    <name type="scientific">Sphingobium naphthae</name>
    <dbReference type="NCBI Taxonomy" id="1886786"/>
    <lineage>
        <taxon>Bacteria</taxon>
        <taxon>Pseudomonadati</taxon>
        <taxon>Pseudomonadota</taxon>
        <taxon>Alphaproteobacteria</taxon>
        <taxon>Sphingomonadales</taxon>
        <taxon>Sphingomonadaceae</taxon>
        <taxon>Sphingobium</taxon>
    </lineage>
</organism>
<dbReference type="Proteomes" id="UP001185984">
    <property type="component" value="Unassembled WGS sequence"/>
</dbReference>
<accession>A0ABU4A0N0</accession>
<evidence type="ECO:0000313" key="2">
    <source>
        <dbReference type="EMBL" id="MDV5825341.1"/>
    </source>
</evidence>
<gene>
    <name evidence="2" type="ORF">O0R41_17185</name>
</gene>
<feature type="transmembrane region" description="Helical" evidence="1">
    <location>
        <begin position="113"/>
        <end position="133"/>
    </location>
</feature>
<comment type="caution">
    <text evidence="2">The sequence shown here is derived from an EMBL/GenBank/DDBJ whole genome shotgun (WGS) entry which is preliminary data.</text>
</comment>
<feature type="transmembrane region" description="Helical" evidence="1">
    <location>
        <begin position="57"/>
        <end position="78"/>
    </location>
</feature>
<dbReference type="EMBL" id="JAPTHD010000009">
    <property type="protein sequence ID" value="MDV5825341.1"/>
    <property type="molecule type" value="Genomic_DNA"/>
</dbReference>
<proteinExistence type="predicted"/>
<evidence type="ECO:0008006" key="4">
    <source>
        <dbReference type="Google" id="ProtNLM"/>
    </source>
</evidence>
<evidence type="ECO:0000256" key="1">
    <source>
        <dbReference type="SAM" id="Phobius"/>
    </source>
</evidence>
<evidence type="ECO:0000313" key="3">
    <source>
        <dbReference type="Proteomes" id="UP001185984"/>
    </source>
</evidence>
<keyword evidence="1" id="KW-1133">Transmembrane helix</keyword>
<dbReference type="RefSeq" id="WP_317517855.1">
    <property type="nucleotide sequence ID" value="NZ_JAPTHD010000009.1"/>
</dbReference>
<name>A0ABU4A0N0_9SPHN</name>
<keyword evidence="1" id="KW-0472">Membrane</keyword>
<feature type="transmembrane region" description="Helical" evidence="1">
    <location>
        <begin position="12"/>
        <end position="37"/>
    </location>
</feature>
<protein>
    <recommendedName>
        <fullName evidence="4">DoxX family membrane protein</fullName>
    </recommendedName>
</protein>
<sequence>MRATIKDERMMKAWTLLFLRFGTGMLLVLWGIVRLTAPEAGAKVSQKYYAALGASDLAQTGWGAALVVVGTLCILGLWRRYSYAAQAVVLVSGALSIWKYLLDPFGNYLIEEGQILFFPSLAMAAATLVLIAFRADDRLALDAVLRRA</sequence>